<sequence length="162" mass="19576">MRWKPYNFNDINYNLNHLHPHSMFTELSTEQRIEILVTYGFHVFTDEKQNEYEVNFRGESRYFSLSRYHSSFDLPNMLKKSLQNGYVARYLSKNRAEQFFHLDSNDYSVFFELRKPANRDNCLKLQVVSAYEVEQWGRSTLPKGKKYKWTDVVYRKVNGNKF</sequence>
<dbReference type="AlphaFoldDB" id="A0A432VU19"/>
<accession>A0A432VU19</accession>
<organism evidence="1 2">
    <name type="scientific">Aliidiomarina iranensis</name>
    <dbReference type="NCBI Taxonomy" id="1434071"/>
    <lineage>
        <taxon>Bacteria</taxon>
        <taxon>Pseudomonadati</taxon>
        <taxon>Pseudomonadota</taxon>
        <taxon>Gammaproteobacteria</taxon>
        <taxon>Alteromonadales</taxon>
        <taxon>Idiomarinaceae</taxon>
        <taxon>Aliidiomarina</taxon>
    </lineage>
</organism>
<protein>
    <submittedName>
        <fullName evidence="1">Uncharacterized protein</fullName>
    </submittedName>
</protein>
<gene>
    <name evidence="1" type="ORF">CWE08_08645</name>
</gene>
<keyword evidence="2" id="KW-1185">Reference proteome</keyword>
<reference evidence="2" key="1">
    <citation type="journal article" date="2018" name="Front. Microbiol.">
        <title>Genome-Based Analysis Reveals the Taxonomy and Diversity of the Family Idiomarinaceae.</title>
        <authorList>
            <person name="Liu Y."/>
            <person name="Lai Q."/>
            <person name="Shao Z."/>
        </authorList>
    </citation>
    <scope>NUCLEOTIDE SEQUENCE [LARGE SCALE GENOMIC DNA]</scope>
    <source>
        <strain evidence="2">GBPy7</strain>
    </source>
</reference>
<dbReference type="RefSeq" id="WP_198677137.1">
    <property type="nucleotide sequence ID" value="NZ_PIPJ01000006.1"/>
</dbReference>
<evidence type="ECO:0000313" key="2">
    <source>
        <dbReference type="Proteomes" id="UP000288395"/>
    </source>
</evidence>
<comment type="caution">
    <text evidence="1">The sequence shown here is derived from an EMBL/GenBank/DDBJ whole genome shotgun (WGS) entry which is preliminary data.</text>
</comment>
<dbReference type="Proteomes" id="UP000288395">
    <property type="component" value="Unassembled WGS sequence"/>
</dbReference>
<name>A0A432VU19_9GAMM</name>
<evidence type="ECO:0000313" key="1">
    <source>
        <dbReference type="EMBL" id="RUO19975.1"/>
    </source>
</evidence>
<dbReference type="EMBL" id="PIPJ01000006">
    <property type="protein sequence ID" value="RUO19975.1"/>
    <property type="molecule type" value="Genomic_DNA"/>
</dbReference>
<proteinExistence type="predicted"/>